<evidence type="ECO:0000256" key="3">
    <source>
        <dbReference type="ARBA" id="ARBA00022692"/>
    </source>
</evidence>
<evidence type="ECO:0000256" key="6">
    <source>
        <dbReference type="SAM" id="MobiDB-lite"/>
    </source>
</evidence>
<keyword evidence="2" id="KW-1003">Cell membrane</keyword>
<feature type="transmembrane region" description="Helical" evidence="7">
    <location>
        <begin position="20"/>
        <end position="38"/>
    </location>
</feature>
<dbReference type="RefSeq" id="WP_253443660.1">
    <property type="nucleotide sequence ID" value="NZ_CP131913.1"/>
</dbReference>
<keyword evidence="4 7" id="KW-1133">Transmembrane helix</keyword>
<comment type="subcellular location">
    <subcellularLocation>
        <location evidence="1">Cell inner membrane</location>
        <topology evidence="1">Multi-pass membrane protein</topology>
    </subcellularLocation>
</comment>
<reference evidence="8 9" key="1">
    <citation type="submission" date="2023-08" db="EMBL/GenBank/DDBJ databases">
        <title>Transcriptome Analysis of Halomonas alkalicola CICC 11012s to Identify the Genes Involved in Alkaline Tolerances.</title>
        <authorList>
            <person name="Zhai L."/>
        </authorList>
    </citation>
    <scope>NUCLEOTIDE SEQUENCE [LARGE SCALE GENOMIC DNA]</scope>
    <source>
        <strain evidence="8 9">CICC 11012s</strain>
    </source>
</reference>
<keyword evidence="5 7" id="KW-0472">Membrane</keyword>
<evidence type="ECO:0000256" key="4">
    <source>
        <dbReference type="ARBA" id="ARBA00022989"/>
    </source>
</evidence>
<dbReference type="PANTHER" id="PTHR30482">
    <property type="entry name" value="HIGH-AFFINITY BRANCHED-CHAIN AMINO ACID TRANSPORT SYSTEM PERMEASE"/>
    <property type="match status" value="1"/>
</dbReference>
<gene>
    <name evidence="8" type="primary">urtC</name>
    <name evidence="8" type="ORF">B6N23_04195</name>
</gene>
<feature type="transmembrane region" description="Helical" evidence="7">
    <location>
        <begin position="211"/>
        <end position="228"/>
    </location>
</feature>
<name>A0ABY9H7N2_9GAMM</name>
<feature type="transmembrane region" description="Helical" evidence="7">
    <location>
        <begin position="260"/>
        <end position="279"/>
    </location>
</feature>
<protein>
    <submittedName>
        <fullName evidence="8">Urea ABC transporter permease subunit UrtC</fullName>
    </submittedName>
</protein>
<dbReference type="PANTHER" id="PTHR30482:SF4">
    <property type="entry name" value="SLR1201 PROTEIN"/>
    <property type="match status" value="1"/>
</dbReference>
<dbReference type="InterPro" id="IPR017778">
    <property type="entry name" value="ABC_transptr_urea_perm_UrtC"/>
</dbReference>
<feature type="transmembrane region" description="Helical" evidence="7">
    <location>
        <begin position="134"/>
        <end position="156"/>
    </location>
</feature>
<evidence type="ECO:0000313" key="9">
    <source>
        <dbReference type="Proteomes" id="UP001235344"/>
    </source>
</evidence>
<feature type="compositionally biased region" description="Polar residues" evidence="6">
    <location>
        <begin position="376"/>
        <end position="388"/>
    </location>
</feature>
<dbReference type="InterPro" id="IPR001851">
    <property type="entry name" value="ABC_transp_permease"/>
</dbReference>
<evidence type="ECO:0000256" key="2">
    <source>
        <dbReference type="ARBA" id="ARBA00022475"/>
    </source>
</evidence>
<feature type="transmembrane region" description="Helical" evidence="7">
    <location>
        <begin position="335"/>
        <end position="361"/>
    </location>
</feature>
<keyword evidence="9" id="KW-1185">Reference proteome</keyword>
<evidence type="ECO:0000256" key="1">
    <source>
        <dbReference type="ARBA" id="ARBA00004429"/>
    </source>
</evidence>
<evidence type="ECO:0000313" key="8">
    <source>
        <dbReference type="EMBL" id="WLI74127.1"/>
    </source>
</evidence>
<evidence type="ECO:0000256" key="7">
    <source>
        <dbReference type="SAM" id="Phobius"/>
    </source>
</evidence>
<feature type="transmembrane region" description="Helical" evidence="7">
    <location>
        <begin position="58"/>
        <end position="90"/>
    </location>
</feature>
<evidence type="ECO:0000256" key="5">
    <source>
        <dbReference type="ARBA" id="ARBA00023136"/>
    </source>
</evidence>
<proteinExistence type="predicted"/>
<dbReference type="Proteomes" id="UP001235344">
    <property type="component" value="Chromosome"/>
</dbReference>
<organism evidence="8 9">
    <name type="scientific">Halomonas alkalicola</name>
    <dbReference type="NCBI Taxonomy" id="1930622"/>
    <lineage>
        <taxon>Bacteria</taxon>
        <taxon>Pseudomonadati</taxon>
        <taxon>Pseudomonadota</taxon>
        <taxon>Gammaproteobacteria</taxon>
        <taxon>Oceanospirillales</taxon>
        <taxon>Halomonadaceae</taxon>
        <taxon>Halomonas</taxon>
    </lineage>
</organism>
<accession>A0ABY9H7N2</accession>
<dbReference type="InterPro" id="IPR043428">
    <property type="entry name" value="LivM-like"/>
</dbReference>
<sequence>MHSTHFWLTRPFAERSTQLFLAVLLAAMTLVTLLHLAVPQGHPLYVNAYTVNLFGKYLSYALLAVAVDLVWGYLGILSLGHGAFFALGGYAMGMYLMRQIGDRGVYGDPVLPDFMVFLSWENLPWYWLGFDMAWFAFLMVLLVPGALALVFGFLAFRSRVTGVYLSIITQALTFALMLAFFRNEMGFGGSDGLTDFREILGFNLRSNETRLGLFLASGVALALGYVVCRAIVGSKLGRVCVATRDAEARTRFLGYRVERFQLFVFVVSAMLAGLAGALYVPQVGIINPSEFSPLFSIEIVLWVALGGRATLYGAVIGAILVNYAKTYFTGAMPDAWLFALGGLFVLVTVFLPRGVAGILAYRLKRRRTGDDAGASGNENSATGSEVTP</sequence>
<keyword evidence="3 7" id="KW-0812">Transmembrane</keyword>
<dbReference type="Pfam" id="PF02653">
    <property type="entry name" value="BPD_transp_2"/>
    <property type="match status" value="1"/>
</dbReference>
<dbReference type="EMBL" id="CP131913">
    <property type="protein sequence ID" value="WLI74127.1"/>
    <property type="molecule type" value="Genomic_DNA"/>
</dbReference>
<feature type="transmembrane region" description="Helical" evidence="7">
    <location>
        <begin position="163"/>
        <end position="181"/>
    </location>
</feature>
<feature type="transmembrane region" description="Helical" evidence="7">
    <location>
        <begin position="299"/>
        <end position="323"/>
    </location>
</feature>
<dbReference type="NCBIfam" id="TIGR03408">
    <property type="entry name" value="urea_trans_UrtC"/>
    <property type="match status" value="1"/>
</dbReference>
<feature type="region of interest" description="Disordered" evidence="6">
    <location>
        <begin position="369"/>
        <end position="388"/>
    </location>
</feature>
<dbReference type="CDD" id="cd06581">
    <property type="entry name" value="TM_PBP1_LivM_like"/>
    <property type="match status" value="1"/>
</dbReference>